<name>A0A540VNV4_9GAMM</name>
<dbReference type="GO" id="GO:0042597">
    <property type="term" value="C:periplasmic space"/>
    <property type="evidence" value="ECO:0007669"/>
    <property type="project" value="InterPro"/>
</dbReference>
<accession>A0A540VNV4</accession>
<dbReference type="Proteomes" id="UP000315400">
    <property type="component" value="Unassembled WGS sequence"/>
</dbReference>
<sequence length="820" mass="94345">MGCKICRHPGRPVVNTLVRSSLRRCDVHTTARLPALVFGSSSSSPITPESRRGPAMHRLKRAARTFLQKLHVPGPLASRFRTPLPADRGTPPTIDATQLRLEYEQSAVRNEPNTFVLYRIIGNDLTPRHAHGQSRRNLEFILHNEPALERCHKRWIVNRIVDPDEEKAICSVLEQHNQDYLRIPFEPNEYEQCPWDLEGLPVAVMTYKCNQYKLSSQAHERLRYRLYRHKINYTINNNGARNAALRDGRSRAKWVLPWDGNCFLTSKAWSEILASVEGSPWLPYFLVPMARILDNSDLLRDDFRPYANEEPQILFRRDAREEFDEAHPYGRRPKVELFWRLGVPGPWDNWPIEPWDLPYPAFCADAQKYGWAGWVTRLSSGQEDLETHAQGTIAKRGIARIQAVTHLLDDLDETVLDQRFDQAALTMYSQASLERLRSRRDADPSLGSRVRDTLLTYAEDALRRGPYSVVDKSTVPPSGDPHDYYHPAPYYWPSPILPSILPHLPRDGQRVPGTRMYEPESDRFDRTRVQRLFDDTTLCALAWHITGDRKYSEHAAQLIRTWFVVPETRMNPNLNCAQIRTGWNHNRGSPSGIIEFKDLYYFLDALRIIERSGALSTDDQGSVLEWLCSYYEWLTTSRQGIAEWQQDNNHGTYYDLQRGALAAYIGDTRGIISALRTARERLLQQFDASGAQPHELKRTMTAHYCCFNLQGFLHMDSLAHSVGQSLSAPDTPEGQRLRAGLAWVLSYQGANWPYKQIESFNDQRFLPIWHAWAALQSSPPSCDDQDVPALDDCPAMYHPHCGIEPFWICSRTVTSHRLRR</sequence>
<dbReference type="SUPFAM" id="SSF48230">
    <property type="entry name" value="Chondroitin AC/alginate lyase"/>
    <property type="match status" value="1"/>
</dbReference>
<evidence type="ECO:0000313" key="4">
    <source>
        <dbReference type="EMBL" id="TQE98429.1"/>
    </source>
</evidence>
<proteinExistence type="predicted"/>
<comment type="caution">
    <text evidence="4">The sequence shown here is derived from an EMBL/GenBank/DDBJ whole genome shotgun (WGS) entry which is preliminary data.</text>
</comment>
<keyword evidence="1" id="KW-0732">Signal</keyword>
<dbReference type="EMBL" id="VIFK01000204">
    <property type="protein sequence ID" value="TQE98429.1"/>
    <property type="molecule type" value="Genomic_DNA"/>
</dbReference>
<feature type="domain" description="Alginate lyase" evidence="3">
    <location>
        <begin position="469"/>
        <end position="748"/>
    </location>
</feature>
<dbReference type="Gene3D" id="1.50.10.100">
    <property type="entry name" value="Chondroitin AC/alginate lyase"/>
    <property type="match status" value="1"/>
</dbReference>
<organism evidence="4 5">
    <name type="scientific">Spiribacter salinus</name>
    <dbReference type="NCBI Taxonomy" id="1335746"/>
    <lineage>
        <taxon>Bacteria</taxon>
        <taxon>Pseudomonadati</taxon>
        <taxon>Pseudomonadota</taxon>
        <taxon>Gammaproteobacteria</taxon>
        <taxon>Chromatiales</taxon>
        <taxon>Ectothiorhodospiraceae</taxon>
        <taxon>Spiribacter</taxon>
    </lineage>
</organism>
<gene>
    <name evidence="4" type="ORF">FKY71_13885</name>
</gene>
<evidence type="ECO:0000256" key="2">
    <source>
        <dbReference type="ARBA" id="ARBA00023239"/>
    </source>
</evidence>
<reference evidence="4 5" key="1">
    <citation type="submission" date="2019-06" db="EMBL/GenBank/DDBJ databases">
        <title>Metagenome assembled Genome of Spiribacter salinus SL48-SHIP from the microbial mat of Salt Lake 48 (Novosibirsk region, Russia).</title>
        <authorList>
            <person name="Shipova A."/>
            <person name="Rozanov A.S."/>
            <person name="Bryanskaya A.V."/>
            <person name="Peltek S.E."/>
        </authorList>
    </citation>
    <scope>NUCLEOTIDE SEQUENCE [LARGE SCALE GENOMIC DNA]</scope>
    <source>
        <strain evidence="4">SL48-SHIP-2</strain>
    </source>
</reference>
<protein>
    <submittedName>
        <fullName evidence="4">Alginate lyase family protein</fullName>
    </submittedName>
</protein>
<dbReference type="AlphaFoldDB" id="A0A540VNV4"/>
<evidence type="ECO:0000256" key="1">
    <source>
        <dbReference type="ARBA" id="ARBA00022729"/>
    </source>
</evidence>
<evidence type="ECO:0000313" key="5">
    <source>
        <dbReference type="Proteomes" id="UP000315400"/>
    </source>
</evidence>
<dbReference type="InterPro" id="IPR008397">
    <property type="entry name" value="Alginate_lyase_dom"/>
</dbReference>
<evidence type="ECO:0000259" key="3">
    <source>
        <dbReference type="Pfam" id="PF05426"/>
    </source>
</evidence>
<keyword evidence="2 4" id="KW-0456">Lyase</keyword>
<dbReference type="GO" id="GO:0016829">
    <property type="term" value="F:lyase activity"/>
    <property type="evidence" value="ECO:0007669"/>
    <property type="project" value="UniProtKB-KW"/>
</dbReference>
<dbReference type="InterPro" id="IPR008929">
    <property type="entry name" value="Chondroitin_lyas"/>
</dbReference>
<dbReference type="Pfam" id="PF05426">
    <property type="entry name" value="Alginate_lyase"/>
    <property type="match status" value="1"/>
</dbReference>